<organism evidence="1 2">
    <name type="scientific">Dioscorea alata</name>
    <name type="common">Purple yam</name>
    <dbReference type="NCBI Taxonomy" id="55571"/>
    <lineage>
        <taxon>Eukaryota</taxon>
        <taxon>Viridiplantae</taxon>
        <taxon>Streptophyta</taxon>
        <taxon>Embryophyta</taxon>
        <taxon>Tracheophyta</taxon>
        <taxon>Spermatophyta</taxon>
        <taxon>Magnoliopsida</taxon>
        <taxon>Liliopsida</taxon>
        <taxon>Dioscoreales</taxon>
        <taxon>Dioscoreaceae</taxon>
        <taxon>Dioscorea</taxon>
    </lineage>
</organism>
<proteinExistence type="predicted"/>
<dbReference type="Proteomes" id="UP000827976">
    <property type="component" value="Chromosome 16"/>
</dbReference>
<comment type="caution">
    <text evidence="1">The sequence shown here is derived from an EMBL/GenBank/DDBJ whole genome shotgun (WGS) entry which is preliminary data.</text>
</comment>
<dbReference type="EMBL" id="CM037026">
    <property type="protein sequence ID" value="KAH7660310.1"/>
    <property type="molecule type" value="Genomic_DNA"/>
</dbReference>
<keyword evidence="2" id="KW-1185">Reference proteome</keyword>
<keyword evidence="1" id="KW-0489">Methyltransferase</keyword>
<reference evidence="2" key="1">
    <citation type="journal article" date="2022" name="Nat. Commun.">
        <title>Chromosome evolution and the genetic basis of agronomically important traits in greater yam.</title>
        <authorList>
            <person name="Bredeson J.V."/>
            <person name="Lyons J.B."/>
            <person name="Oniyinde I.O."/>
            <person name="Okereke N.R."/>
            <person name="Kolade O."/>
            <person name="Nnabue I."/>
            <person name="Nwadili C.O."/>
            <person name="Hribova E."/>
            <person name="Parker M."/>
            <person name="Nwogha J."/>
            <person name="Shu S."/>
            <person name="Carlson J."/>
            <person name="Kariba R."/>
            <person name="Muthemba S."/>
            <person name="Knop K."/>
            <person name="Barton G.J."/>
            <person name="Sherwood A.V."/>
            <person name="Lopez-Montes A."/>
            <person name="Asiedu R."/>
            <person name="Jamnadass R."/>
            <person name="Muchugi A."/>
            <person name="Goodstein D."/>
            <person name="Egesi C.N."/>
            <person name="Featherston J."/>
            <person name="Asfaw A."/>
            <person name="Simpson G.G."/>
            <person name="Dolezel J."/>
            <person name="Hendre P.S."/>
            <person name="Van Deynze A."/>
            <person name="Kumar P.L."/>
            <person name="Obidiegwu J.E."/>
            <person name="Bhattacharjee R."/>
            <person name="Rokhsar D.S."/>
        </authorList>
    </citation>
    <scope>NUCLEOTIDE SEQUENCE [LARGE SCALE GENOMIC DNA]</scope>
    <source>
        <strain evidence="2">cv. TDa95/00328</strain>
    </source>
</reference>
<dbReference type="EC" id="2.1.1.354" evidence="1"/>
<protein>
    <submittedName>
        <fullName evidence="1">Histone-lysine N-methyltransferase protein</fullName>
        <ecNumber evidence="1">2.1.1.354</ecNumber>
    </submittedName>
</protein>
<sequence length="1284" mass="143564">MASSDDEQETLPYSVTGYYFLDDSDSPISFEVLPIQFDDAGEPDACDIQVFLHGSADGGLQKICKQVIAWKLQLEGQLPEVYVLSKDNLWIKLQKARKSYEESVRTTLVTIQVLHYLRKNPEASEKILWDHLRKKFSVFDVRPSEGDLLNHRSLIKQFSERDEILGRAKIVPILLACGEARKTNSLEVVNKDQDMKPFIVEDVEFDDSDEDSDLFDSVCAICDNGGELLCCEGKCLRSFHATKKAGEESQCKSLGFTRADVKAIQSFLCKNCEYKQHQCFACGKLGPSDKSINAEVFECVNATCGHFYHPKCVAELLFPENKVEALEYEKRIASGESFTCPVHKCNICKQVENKEVKELQFAICRRCPKSYHRKCLPRKIGIAPEDAGKEGIVQRAWEGLLPNRILIYCLKHKLDGKLGTPIRNHIVFPQTSEEEKLIDMQKSKAKVPAKKVKEASGGTPKEWVSSKPKKVAEKHSSAEEMLPAEKRGRSISEQFVDHQKKVKPLNDGPLHDSRNFPQHLSEYEKSSKDQPKNSVTVVAPAPIGNEFDSSFPSIDTETQKRVLALMEKASTSITLQSIIKKRVMPSTHAYSARHVDKSITYAKVEGFVEAICTALKNVECSGSVDDAKAVCQPEILKQIGKWNNKLKVYLAPFLHGLRYTSFGRHFTKVDKLKEIVDLLQWYVQSGDTIVDFCCGANDFSQLMKEKLEAVGKQCSFKNYDVIQPKNDFCFEKRDWMKVRQKDLPTGSQLIMGLNPPFGVKASLANKFIDKALTFKPKLLILIVPSETIRLDGKEPKYDLILEDGEKLSGKSFYLPGSVDVNEEQLEQWNLKPPILYLWSRPDWTAKHKAIAARHNYKSTGQRESSTDEPQNEPLADARLLYEEGNHVTGGEIKGPDRSGKGKAAGNDRVCRESSKIAEHSTKRKPAEENRASRESSKSADHRTKSKTQKANEVKGDDSTSIDHSKKRKLSGNEKGGSGNRGKLHRTESFDRGMVDETSDMSISPPFEAVCRNPLDIGQAAGTATETLFEAISRHQLDVHQASGGVEKPFESDVPRNSFSELRSDFGTGSGGLRNTTGFNDDIDAVANRYAFNSGSFYRASSELHGFDHHMRTSDDRPSSYSRDGYIDVYGRRSLTSDLDNYGRLPEADLHSQRGLYNQHGVYDSAPMSRYPVNGLDSMIHQHPPSMGPPDSFGQYPSSVVAPDVVRSPYVSQPNYRLPNPGMGSSAMQRYAPRLDETNFAPIPGRSGYFDSPGIRRGTPPDSMGFAPGPHQSYSHHGSSGWLDD</sequence>
<evidence type="ECO:0000313" key="1">
    <source>
        <dbReference type="EMBL" id="KAH7660310.1"/>
    </source>
</evidence>
<accession>A0ACB7UJ57</accession>
<name>A0ACB7UJ57_DIOAL</name>
<gene>
    <name evidence="1" type="ORF">IHE45_16G090400</name>
</gene>
<evidence type="ECO:0000313" key="2">
    <source>
        <dbReference type="Proteomes" id="UP000827976"/>
    </source>
</evidence>
<keyword evidence="1" id="KW-0808">Transferase</keyword>